<accession>A0A6M0H5C2</accession>
<evidence type="ECO:0000313" key="2">
    <source>
        <dbReference type="EMBL" id="NEU05263.1"/>
    </source>
</evidence>
<reference evidence="2 3" key="1">
    <citation type="submission" date="2020-02" db="EMBL/GenBank/DDBJ databases">
        <title>Genome assembly of a novel Clostridium senegalense strain.</title>
        <authorList>
            <person name="Gupta T.B."/>
            <person name="Jauregui R."/>
            <person name="Maclean P."/>
            <person name="Nawarathana A."/>
            <person name="Brightwell G."/>
        </authorList>
    </citation>
    <scope>NUCLEOTIDE SEQUENCE [LARGE SCALE GENOMIC DNA]</scope>
    <source>
        <strain evidence="2 3">AGRFS4</strain>
    </source>
</reference>
<name>A0A6M0H5C2_9CLOT</name>
<dbReference type="RefSeq" id="WP_061994606.1">
    <property type="nucleotide sequence ID" value="NZ_JAAGPU010000018.1"/>
</dbReference>
<feature type="transmembrane region" description="Helical" evidence="1">
    <location>
        <begin position="6"/>
        <end position="29"/>
    </location>
</feature>
<dbReference type="Proteomes" id="UP000481872">
    <property type="component" value="Unassembled WGS sequence"/>
</dbReference>
<proteinExistence type="predicted"/>
<keyword evidence="1" id="KW-0812">Transmembrane</keyword>
<evidence type="ECO:0000313" key="3">
    <source>
        <dbReference type="Proteomes" id="UP000481872"/>
    </source>
</evidence>
<keyword evidence="1" id="KW-0472">Membrane</keyword>
<dbReference type="EMBL" id="JAAGPU010000018">
    <property type="protein sequence ID" value="NEU05263.1"/>
    <property type="molecule type" value="Genomic_DNA"/>
</dbReference>
<organism evidence="2 3">
    <name type="scientific">Clostridium senegalense</name>
    <dbReference type="NCBI Taxonomy" id="1465809"/>
    <lineage>
        <taxon>Bacteria</taxon>
        <taxon>Bacillati</taxon>
        <taxon>Bacillota</taxon>
        <taxon>Clostridia</taxon>
        <taxon>Eubacteriales</taxon>
        <taxon>Clostridiaceae</taxon>
        <taxon>Clostridium</taxon>
    </lineage>
</organism>
<dbReference type="AlphaFoldDB" id="A0A6M0H5C2"/>
<feature type="transmembrane region" description="Helical" evidence="1">
    <location>
        <begin position="36"/>
        <end position="53"/>
    </location>
</feature>
<comment type="caution">
    <text evidence="2">The sequence shown here is derived from an EMBL/GenBank/DDBJ whole genome shotgun (WGS) entry which is preliminary data.</text>
</comment>
<protein>
    <submittedName>
        <fullName evidence="2">Uncharacterized protein</fullName>
    </submittedName>
</protein>
<keyword evidence="1" id="KW-1133">Transmembrane helix</keyword>
<gene>
    <name evidence="2" type="ORF">G3M99_10440</name>
</gene>
<sequence length="87" mass="9800">MESLAVILYLIGSFGAIITYLFTPTIVIYEKDKKKRNLILGFTALLIISLIIMPNKPKEEDVKTNTCIGKQFTILEVDNLKNQLGIL</sequence>
<evidence type="ECO:0000256" key="1">
    <source>
        <dbReference type="SAM" id="Phobius"/>
    </source>
</evidence>
<keyword evidence="3" id="KW-1185">Reference proteome</keyword>